<dbReference type="Gene3D" id="3.40.50.360">
    <property type="match status" value="1"/>
</dbReference>
<accession>A0A0A9YGY8</accession>
<name>A0A0A9YGY8_LYGHE</name>
<dbReference type="InterPro" id="IPR029039">
    <property type="entry name" value="Flavoprotein-like_sf"/>
</dbReference>
<evidence type="ECO:0000259" key="3">
    <source>
        <dbReference type="PROSITE" id="PS50902"/>
    </source>
</evidence>
<dbReference type="PANTHER" id="PTHR19384:SF17">
    <property type="entry name" value="NADPH--CYTOCHROME P450 REDUCTASE"/>
    <property type="match status" value="1"/>
</dbReference>
<dbReference type="SUPFAM" id="SSF52218">
    <property type="entry name" value="Flavoproteins"/>
    <property type="match status" value="1"/>
</dbReference>
<feature type="compositionally biased region" description="Low complexity" evidence="2">
    <location>
        <begin position="35"/>
        <end position="50"/>
    </location>
</feature>
<proteinExistence type="predicted"/>
<protein>
    <submittedName>
        <fullName evidence="4">NADPH--cytochrome P450 reductase</fullName>
    </submittedName>
</protein>
<reference evidence="4" key="2">
    <citation type="submission" date="2014-07" db="EMBL/GenBank/DDBJ databases">
        <authorList>
            <person name="Hull J."/>
        </authorList>
    </citation>
    <scope>NUCLEOTIDE SEQUENCE</scope>
</reference>
<dbReference type="GO" id="GO:0050660">
    <property type="term" value="F:flavin adenine dinucleotide binding"/>
    <property type="evidence" value="ECO:0007669"/>
    <property type="project" value="TreeGrafter"/>
</dbReference>
<reference evidence="4" key="1">
    <citation type="journal article" date="2014" name="PLoS ONE">
        <title>Transcriptome-Based Identification of ABC Transporters in the Western Tarnished Plant Bug Lygus hesperus.</title>
        <authorList>
            <person name="Hull J.J."/>
            <person name="Chaney K."/>
            <person name="Geib S.M."/>
            <person name="Fabrick J.A."/>
            <person name="Brent C.S."/>
            <person name="Walsh D."/>
            <person name="Lavine L.C."/>
        </authorList>
    </citation>
    <scope>NUCLEOTIDE SEQUENCE</scope>
</reference>
<dbReference type="EMBL" id="GBHO01012165">
    <property type="protein sequence ID" value="JAG31439.1"/>
    <property type="molecule type" value="Transcribed_RNA"/>
</dbReference>
<feature type="region of interest" description="Disordered" evidence="2">
    <location>
        <begin position="35"/>
        <end position="59"/>
    </location>
</feature>
<dbReference type="PROSITE" id="PS50902">
    <property type="entry name" value="FLAVODOXIN_LIKE"/>
    <property type="match status" value="1"/>
</dbReference>
<keyword evidence="1" id="KW-0285">Flavoprotein</keyword>
<evidence type="ECO:0000256" key="2">
    <source>
        <dbReference type="SAM" id="MobiDB-lite"/>
    </source>
</evidence>
<evidence type="ECO:0000313" key="5">
    <source>
        <dbReference type="EMBL" id="JAP99070.1"/>
    </source>
</evidence>
<dbReference type="GO" id="GO:0005829">
    <property type="term" value="C:cytosol"/>
    <property type="evidence" value="ECO:0007669"/>
    <property type="project" value="TreeGrafter"/>
</dbReference>
<dbReference type="PRINTS" id="PR00369">
    <property type="entry name" value="FLAVODOXIN"/>
</dbReference>
<evidence type="ECO:0000256" key="1">
    <source>
        <dbReference type="ARBA" id="ARBA00022630"/>
    </source>
</evidence>
<dbReference type="InterPro" id="IPR008254">
    <property type="entry name" value="Flavodoxin/NO_synth"/>
</dbReference>
<organism evidence="4">
    <name type="scientific">Lygus hesperus</name>
    <name type="common">Western plant bug</name>
    <dbReference type="NCBI Taxonomy" id="30085"/>
    <lineage>
        <taxon>Eukaryota</taxon>
        <taxon>Metazoa</taxon>
        <taxon>Ecdysozoa</taxon>
        <taxon>Arthropoda</taxon>
        <taxon>Hexapoda</taxon>
        <taxon>Insecta</taxon>
        <taxon>Pterygota</taxon>
        <taxon>Neoptera</taxon>
        <taxon>Paraneoptera</taxon>
        <taxon>Hemiptera</taxon>
        <taxon>Heteroptera</taxon>
        <taxon>Panheteroptera</taxon>
        <taxon>Cimicomorpha</taxon>
        <taxon>Miridae</taxon>
        <taxon>Mirini</taxon>
        <taxon>Lygus</taxon>
    </lineage>
</organism>
<dbReference type="AlphaFoldDB" id="A0A0A9YGY8"/>
<dbReference type="GO" id="GO:0003958">
    <property type="term" value="F:NADPH-hemoprotein reductase activity"/>
    <property type="evidence" value="ECO:0007669"/>
    <property type="project" value="TreeGrafter"/>
</dbReference>
<evidence type="ECO:0000313" key="4">
    <source>
        <dbReference type="EMBL" id="JAG31439.1"/>
    </source>
</evidence>
<dbReference type="InterPro" id="IPR001094">
    <property type="entry name" value="Flavdoxin-like"/>
</dbReference>
<dbReference type="PANTHER" id="PTHR19384">
    <property type="entry name" value="NITRIC OXIDE SYNTHASE-RELATED"/>
    <property type="match status" value="1"/>
</dbReference>
<sequence length="201" mass="21957">MLLYIFCTIVLAVTAYFYFQLRAKNGSIMIAGHGNNKSSQSSNNGGSSSSVAQTMQNGMPNGMTDNKSGLVLFGSQTGTAEMFAKTLAREGNVLGVPLRVCNVEEYDCCQLEDERLVIVVCATYGEGEPTDSMKDFHEWLMDDLRSIGEELCRLRYTVFGLGDKQYKYFCEEGIVVDRRLAQLGATRIYGAGCGDAGCGQL</sequence>
<dbReference type="Pfam" id="PF00258">
    <property type="entry name" value="Flavodoxin_1"/>
    <property type="match status" value="1"/>
</dbReference>
<dbReference type="GO" id="GO:0010181">
    <property type="term" value="F:FMN binding"/>
    <property type="evidence" value="ECO:0007669"/>
    <property type="project" value="InterPro"/>
</dbReference>
<feature type="domain" description="Flavodoxin-like" evidence="3">
    <location>
        <begin position="69"/>
        <end position="201"/>
    </location>
</feature>
<gene>
    <name evidence="4" type="primary">NCP1</name>
    <name evidence="4" type="ORF">CM83_17823</name>
    <name evidence="5" type="ORF">g.5906</name>
</gene>
<dbReference type="EMBL" id="GDHC01019558">
    <property type="protein sequence ID" value="JAP99070.1"/>
    <property type="molecule type" value="Transcribed_RNA"/>
</dbReference>
<reference evidence="5" key="3">
    <citation type="journal article" date="2016" name="Gigascience">
        <title>De novo construction of an expanded transcriptome assembly for the western tarnished plant bug, Lygus hesperus.</title>
        <authorList>
            <person name="Tassone E.E."/>
            <person name="Geib S.M."/>
            <person name="Hall B."/>
            <person name="Fabrick J.A."/>
            <person name="Brent C.S."/>
            <person name="Hull J.J."/>
        </authorList>
    </citation>
    <scope>NUCLEOTIDE SEQUENCE</scope>
</reference>